<dbReference type="GeneID" id="6802478"/>
<comment type="subcellular location">
    <subcellularLocation>
        <location evidence="12 13">Cell membrane</location>
        <topology evidence="12 13">Multi-pass membrane protein</topology>
    </subcellularLocation>
    <subcellularLocation>
        <location evidence="1">Membrane</location>
        <topology evidence="1">Multi-pass membrane protein</topology>
    </subcellularLocation>
</comment>
<proteinExistence type="inferred from homology"/>
<evidence type="ECO:0000256" key="12">
    <source>
        <dbReference type="HAMAP-Rule" id="MF_01393"/>
    </source>
</evidence>
<evidence type="ECO:0000313" key="15">
    <source>
        <dbReference type="EMBL" id="EKW9778124.1"/>
    </source>
</evidence>
<dbReference type="CDD" id="cd00310">
    <property type="entry name" value="ATP-synt_Fo_a_6"/>
    <property type="match status" value="1"/>
</dbReference>
<comment type="function">
    <text evidence="12 13">Key component of the proton channel; it plays a direct role in the translocation of protons across the membrane.</text>
</comment>
<dbReference type="SMR" id="A0A1Z1SR86"/>
<dbReference type="OrthoDB" id="9789241at2"/>
<evidence type="ECO:0000313" key="17">
    <source>
        <dbReference type="Proteomes" id="UP000195540"/>
    </source>
</evidence>
<keyword evidence="9 12" id="KW-0406">Ion transport</keyword>
<dbReference type="Proteomes" id="UP000195540">
    <property type="component" value="Chromosome"/>
</dbReference>
<dbReference type="FunFam" id="1.20.120.220:FF:000002">
    <property type="entry name" value="ATP synthase subunit a"/>
    <property type="match status" value="1"/>
</dbReference>
<gene>
    <name evidence="12 15" type="primary">atpB</name>
    <name evidence="14" type="ORF">AM402_02310</name>
    <name evidence="16" type="ORF">NCTC11938_00258</name>
    <name evidence="15" type="ORF">PW210_004012</name>
</gene>
<evidence type="ECO:0000256" key="10">
    <source>
        <dbReference type="ARBA" id="ARBA00023136"/>
    </source>
</evidence>
<evidence type="ECO:0000313" key="18">
    <source>
        <dbReference type="Proteomes" id="UP000254191"/>
    </source>
</evidence>
<evidence type="ECO:0000256" key="7">
    <source>
        <dbReference type="ARBA" id="ARBA00022781"/>
    </source>
</evidence>
<keyword evidence="8 12" id="KW-1133">Transmembrane helix</keyword>
<evidence type="ECO:0000313" key="16">
    <source>
        <dbReference type="EMBL" id="SUC12060.1"/>
    </source>
</evidence>
<dbReference type="NCBIfam" id="NF004477">
    <property type="entry name" value="PRK05815.1-1"/>
    <property type="match status" value="1"/>
</dbReference>
<feature type="transmembrane region" description="Helical" evidence="12">
    <location>
        <begin position="150"/>
        <end position="169"/>
    </location>
</feature>
<keyword evidence="10 12" id="KW-0472">Membrane</keyword>
<reference evidence="16 18" key="2">
    <citation type="submission" date="2018-06" db="EMBL/GenBank/DDBJ databases">
        <authorList>
            <consortium name="Pathogen Informatics"/>
            <person name="Doyle S."/>
        </authorList>
    </citation>
    <scope>NUCLEOTIDE SEQUENCE [LARGE SCALE GENOMIC DNA]</scope>
    <source>
        <strain evidence="16 18">NCTC11938</strain>
    </source>
</reference>
<dbReference type="RefSeq" id="WP_004246597.1">
    <property type="nucleotide sequence ID" value="NZ_ABFCQN020000031.1"/>
</dbReference>
<keyword evidence="11 12" id="KW-0066">ATP synthesis</keyword>
<dbReference type="Gene3D" id="1.20.120.220">
    <property type="entry name" value="ATP synthase, F0 complex, subunit A"/>
    <property type="match status" value="1"/>
</dbReference>
<dbReference type="HAMAP" id="MF_01393">
    <property type="entry name" value="ATP_synth_a_bact"/>
    <property type="match status" value="1"/>
</dbReference>
<reference evidence="15" key="3">
    <citation type="submission" date="2023-06" db="EMBL/GenBank/DDBJ databases">
        <authorList>
            <consortium name="Clinical and Environmental Microbiology Branch: Whole genome sequencing antimicrobial resistance pathogens in the healthcare setting"/>
        </authorList>
    </citation>
    <scope>NUCLEOTIDE SEQUENCE</scope>
    <source>
        <strain evidence="15">Microbial</strain>
    </source>
</reference>
<evidence type="ECO:0000256" key="4">
    <source>
        <dbReference type="ARBA" id="ARBA00022475"/>
    </source>
</evidence>
<keyword evidence="4 12" id="KW-1003">Cell membrane</keyword>
<dbReference type="InterPro" id="IPR000568">
    <property type="entry name" value="ATP_synth_F0_asu"/>
</dbReference>
<dbReference type="GO" id="GO:0005886">
    <property type="term" value="C:plasma membrane"/>
    <property type="evidence" value="ECO:0007669"/>
    <property type="project" value="UniProtKB-SubCell"/>
</dbReference>
<dbReference type="PRINTS" id="PR00123">
    <property type="entry name" value="ATPASEA"/>
</dbReference>
<evidence type="ECO:0000256" key="9">
    <source>
        <dbReference type="ARBA" id="ARBA00023065"/>
    </source>
</evidence>
<name>A0A1Z1SR86_PROMI</name>
<evidence type="ECO:0000256" key="5">
    <source>
        <dbReference type="ARBA" id="ARBA00022547"/>
    </source>
</evidence>
<accession>A0A1Z1SR86</accession>
<dbReference type="InterPro" id="IPR045082">
    <property type="entry name" value="ATP_syn_F0_a_bact/chloroplast"/>
</dbReference>
<evidence type="ECO:0000256" key="3">
    <source>
        <dbReference type="ARBA" id="ARBA00022448"/>
    </source>
</evidence>
<dbReference type="SUPFAM" id="SSF81336">
    <property type="entry name" value="F1F0 ATP synthase subunit A"/>
    <property type="match status" value="1"/>
</dbReference>
<evidence type="ECO:0000313" key="19">
    <source>
        <dbReference type="Proteomes" id="UP001171165"/>
    </source>
</evidence>
<dbReference type="GO" id="GO:0046933">
    <property type="term" value="F:proton-transporting ATP synthase activity, rotational mechanism"/>
    <property type="evidence" value="ECO:0007669"/>
    <property type="project" value="UniProtKB-UniRule"/>
</dbReference>
<keyword evidence="7 12" id="KW-0375">Hydrogen ion transport</keyword>
<feature type="transmembrane region" description="Helical" evidence="12">
    <location>
        <begin position="242"/>
        <end position="267"/>
    </location>
</feature>
<reference evidence="14 17" key="1">
    <citation type="submission" date="2017-05" db="EMBL/GenBank/DDBJ databases">
        <title>Whole genome sequencing of Proteus mirabilis AR_0155.</title>
        <authorList>
            <person name="Conlan S."/>
            <person name="Thomas P.J."/>
            <person name="Mullikin J."/>
            <person name="Frank K.M."/>
            <person name="Segre J.A."/>
        </authorList>
    </citation>
    <scope>NUCLEOTIDE SEQUENCE [LARGE SCALE GENOMIC DNA]</scope>
    <source>
        <strain evidence="14 17">AR_0155</strain>
    </source>
</reference>
<dbReference type="Proteomes" id="UP000254191">
    <property type="component" value="Unassembled WGS sequence"/>
</dbReference>
<dbReference type="KEGG" id="pvl:AOB99_16790"/>
<evidence type="ECO:0000313" key="14">
    <source>
        <dbReference type="EMBL" id="ARX33025.1"/>
    </source>
</evidence>
<dbReference type="OMA" id="GFFWAAF"/>
<dbReference type="InterPro" id="IPR035908">
    <property type="entry name" value="F0_ATP_A_sf"/>
</dbReference>
<dbReference type="STRING" id="584.AOUC001_19405"/>
<dbReference type="AlphaFoldDB" id="A0A1Z1SR86"/>
<evidence type="ECO:0000256" key="6">
    <source>
        <dbReference type="ARBA" id="ARBA00022692"/>
    </source>
</evidence>
<evidence type="ECO:0000256" key="1">
    <source>
        <dbReference type="ARBA" id="ARBA00004141"/>
    </source>
</evidence>
<dbReference type="EMBL" id="CP021694">
    <property type="protein sequence ID" value="ARX33025.1"/>
    <property type="molecule type" value="Genomic_DNA"/>
</dbReference>
<feature type="transmembrane region" description="Helical" evidence="12">
    <location>
        <begin position="41"/>
        <end position="63"/>
    </location>
</feature>
<comment type="similarity">
    <text evidence="2 12 13">Belongs to the ATPase A chain family.</text>
</comment>
<keyword evidence="6 12" id="KW-0812">Transmembrane</keyword>
<keyword evidence="3 12" id="KW-0813">Transport</keyword>
<evidence type="ECO:0000256" key="8">
    <source>
        <dbReference type="ARBA" id="ARBA00022989"/>
    </source>
</evidence>
<dbReference type="NCBIfam" id="TIGR01131">
    <property type="entry name" value="ATP_synt_6_or_A"/>
    <property type="match status" value="1"/>
</dbReference>
<sequence length="274" mass="30606">MSASGEALTTRDYIGGHLNNLQLDLRTFELVNPHAENTPSFWVLNIDSLFFSVLMGLLFLWIFRKVAVKATSGVPGKFQTAVEMVIGFVDSSVRDMYHGKSKVIAPLALTVFVWVLLMNALDLLPIDFIPYIGEHILGLPALRIVPTADVSITLSMAIGVFILILFYSIKMKGVKGFTKELTLQPFNHPVFIPINLILEGVSLLSKPVSLGLRLFGNMYAGELIFILIAGLLPWWSQWLLSLPWAIFHILIITLQAFIFMVLTIVYLSMASEEH</sequence>
<dbReference type="PROSITE" id="PS00449">
    <property type="entry name" value="ATPASE_A"/>
    <property type="match status" value="1"/>
</dbReference>
<organism evidence="15 19">
    <name type="scientific">Proteus mirabilis</name>
    <dbReference type="NCBI Taxonomy" id="584"/>
    <lineage>
        <taxon>Bacteria</taxon>
        <taxon>Pseudomonadati</taxon>
        <taxon>Pseudomonadota</taxon>
        <taxon>Gammaproteobacteria</taxon>
        <taxon>Enterobacterales</taxon>
        <taxon>Morganellaceae</taxon>
        <taxon>Proteus</taxon>
    </lineage>
</organism>
<dbReference type="InterPro" id="IPR023011">
    <property type="entry name" value="ATP_synth_F0_asu_AS"/>
</dbReference>
<evidence type="ECO:0000256" key="2">
    <source>
        <dbReference type="ARBA" id="ARBA00006810"/>
    </source>
</evidence>
<dbReference type="GO" id="GO:0045259">
    <property type="term" value="C:proton-transporting ATP synthase complex"/>
    <property type="evidence" value="ECO:0007669"/>
    <property type="project" value="UniProtKB-KW"/>
</dbReference>
<dbReference type="EMBL" id="UGTS01000001">
    <property type="protein sequence ID" value="SUC12060.1"/>
    <property type="molecule type" value="Genomic_DNA"/>
</dbReference>
<evidence type="ECO:0000256" key="13">
    <source>
        <dbReference type="RuleBase" id="RU000483"/>
    </source>
</evidence>
<keyword evidence="5 12" id="KW-0138">CF(0)</keyword>
<dbReference type="PANTHER" id="PTHR42823">
    <property type="entry name" value="ATP SYNTHASE SUBUNIT A, CHLOROPLASTIC"/>
    <property type="match status" value="1"/>
</dbReference>
<dbReference type="PANTHER" id="PTHR42823:SF3">
    <property type="entry name" value="ATP SYNTHASE SUBUNIT A, CHLOROPLASTIC"/>
    <property type="match status" value="1"/>
</dbReference>
<dbReference type="Proteomes" id="UP001171165">
    <property type="component" value="Unassembled WGS sequence"/>
</dbReference>
<protein>
    <recommendedName>
        <fullName evidence="12 13">ATP synthase subunit a</fullName>
    </recommendedName>
    <alternativeName>
        <fullName evidence="12">ATP synthase F0 sector subunit a</fullName>
    </alternativeName>
    <alternativeName>
        <fullName evidence="12">F-ATPase subunit 6</fullName>
    </alternativeName>
</protein>
<dbReference type="EMBL" id="ABKSPD020000025">
    <property type="protein sequence ID" value="EKW9778124.1"/>
    <property type="molecule type" value="Genomic_DNA"/>
</dbReference>
<feature type="transmembrane region" description="Helical" evidence="12">
    <location>
        <begin position="214"/>
        <end position="236"/>
    </location>
</feature>
<evidence type="ECO:0000256" key="11">
    <source>
        <dbReference type="ARBA" id="ARBA00023310"/>
    </source>
</evidence>
<dbReference type="GO" id="GO:0042777">
    <property type="term" value="P:proton motive force-driven plasma membrane ATP synthesis"/>
    <property type="evidence" value="ECO:0007669"/>
    <property type="project" value="TreeGrafter"/>
</dbReference>
<dbReference type="Pfam" id="PF00119">
    <property type="entry name" value="ATP-synt_A"/>
    <property type="match status" value="1"/>
</dbReference>
<feature type="transmembrane region" description="Helical" evidence="12">
    <location>
        <begin position="103"/>
        <end position="121"/>
    </location>
</feature>